<dbReference type="EMBL" id="CP065592">
    <property type="protein sequence ID" value="QPQ53998.1"/>
    <property type="molecule type" value="Genomic_DNA"/>
</dbReference>
<dbReference type="RefSeq" id="WP_200970530.1">
    <property type="nucleotide sequence ID" value="NZ_CP065592.1"/>
</dbReference>
<evidence type="ECO:0000256" key="8">
    <source>
        <dbReference type="ARBA" id="ARBA00022989"/>
    </source>
</evidence>
<keyword evidence="3" id="KW-0813">Transport</keyword>
<dbReference type="Gene3D" id="3.30.1360.100">
    <property type="entry name" value="General secretion pathway protein M, EpsM"/>
    <property type="match status" value="1"/>
</dbReference>
<evidence type="ECO:0000256" key="5">
    <source>
        <dbReference type="ARBA" id="ARBA00022519"/>
    </source>
</evidence>
<sequence length="159" mass="16651">MTTRFLDWWKGRTVREQRMLVALAVVAALVLGWLLVIRPLDAALASAKERHGQAVAALAQTRAQAKAINDLTQRPAPALGGPLATVIGTSASEAGFTVSRLDADANGNVTLAIAAARPQAFFAWVAEMESRGAIAANLTASANTDQTLSVQATFRAGGR</sequence>
<organism evidence="10 11">
    <name type="scientific">Allosphingosinicella flava</name>
    <dbReference type="NCBI Taxonomy" id="2771430"/>
    <lineage>
        <taxon>Bacteria</taxon>
        <taxon>Pseudomonadati</taxon>
        <taxon>Pseudomonadota</taxon>
        <taxon>Alphaproteobacteria</taxon>
        <taxon>Sphingomonadales</taxon>
        <taxon>Sphingomonadaceae</taxon>
        <taxon>Allosphingosinicella</taxon>
    </lineage>
</organism>
<dbReference type="GO" id="GO:0015628">
    <property type="term" value="P:protein secretion by the type II secretion system"/>
    <property type="evidence" value="ECO:0007669"/>
    <property type="project" value="InterPro"/>
</dbReference>
<evidence type="ECO:0000256" key="6">
    <source>
        <dbReference type="ARBA" id="ARBA00022692"/>
    </source>
</evidence>
<protein>
    <submittedName>
        <fullName evidence="10">Type II secretion system protein M</fullName>
    </submittedName>
</protein>
<comment type="similarity">
    <text evidence="2">Belongs to the GSP M family.</text>
</comment>
<keyword evidence="9" id="KW-0472">Membrane</keyword>
<name>A0A7T2GHL1_9SPHN</name>
<comment type="subcellular location">
    <subcellularLocation>
        <location evidence="1">Cell inner membrane</location>
        <topology evidence="1">Single-pass membrane protein</topology>
    </subcellularLocation>
</comment>
<accession>A0A7T2GHL1</accession>
<evidence type="ECO:0000313" key="11">
    <source>
        <dbReference type="Proteomes" id="UP000594873"/>
    </source>
</evidence>
<dbReference type="InterPro" id="IPR007690">
    <property type="entry name" value="T2SS_GspM"/>
</dbReference>
<dbReference type="GO" id="GO:0005886">
    <property type="term" value="C:plasma membrane"/>
    <property type="evidence" value="ECO:0007669"/>
    <property type="project" value="UniProtKB-SubCell"/>
</dbReference>
<gene>
    <name evidence="10" type="ORF">IC614_06340</name>
</gene>
<dbReference type="SUPFAM" id="SSF103054">
    <property type="entry name" value="General secretion pathway protein M, EpsM"/>
    <property type="match status" value="1"/>
</dbReference>
<reference evidence="10 11" key="1">
    <citation type="submission" date="2020-11" db="EMBL/GenBank/DDBJ databases">
        <title>Genome seq and assembly of Sphingosinicella sp.</title>
        <authorList>
            <person name="Chhetri G."/>
        </authorList>
    </citation>
    <scope>NUCLEOTIDE SEQUENCE [LARGE SCALE GENOMIC DNA]</scope>
    <source>
        <strain evidence="10 11">UDD2</strain>
    </source>
</reference>
<keyword evidence="5" id="KW-0997">Cell inner membrane</keyword>
<dbReference type="AlphaFoldDB" id="A0A7T2GHL1"/>
<keyword evidence="11" id="KW-1185">Reference proteome</keyword>
<evidence type="ECO:0000256" key="1">
    <source>
        <dbReference type="ARBA" id="ARBA00004377"/>
    </source>
</evidence>
<dbReference type="KEGG" id="sflv:IC614_06340"/>
<evidence type="ECO:0000256" key="4">
    <source>
        <dbReference type="ARBA" id="ARBA00022475"/>
    </source>
</evidence>
<dbReference type="Pfam" id="PF04612">
    <property type="entry name" value="T2SSM"/>
    <property type="match status" value="1"/>
</dbReference>
<dbReference type="Proteomes" id="UP000594873">
    <property type="component" value="Chromosome"/>
</dbReference>
<keyword evidence="4" id="KW-1003">Cell membrane</keyword>
<evidence type="ECO:0000313" key="10">
    <source>
        <dbReference type="EMBL" id="QPQ53998.1"/>
    </source>
</evidence>
<keyword evidence="8" id="KW-1133">Transmembrane helix</keyword>
<evidence type="ECO:0000256" key="3">
    <source>
        <dbReference type="ARBA" id="ARBA00022448"/>
    </source>
</evidence>
<evidence type="ECO:0000256" key="7">
    <source>
        <dbReference type="ARBA" id="ARBA00022927"/>
    </source>
</evidence>
<dbReference type="InterPro" id="IPR023229">
    <property type="entry name" value="T2SS_M_periplasmic_sf"/>
</dbReference>
<proteinExistence type="inferred from homology"/>
<keyword evidence="6" id="KW-0812">Transmembrane</keyword>
<keyword evidence="7" id="KW-0653">Protein transport</keyword>
<dbReference type="GO" id="GO:0015627">
    <property type="term" value="C:type II protein secretion system complex"/>
    <property type="evidence" value="ECO:0007669"/>
    <property type="project" value="InterPro"/>
</dbReference>
<evidence type="ECO:0000256" key="2">
    <source>
        <dbReference type="ARBA" id="ARBA00010637"/>
    </source>
</evidence>
<evidence type="ECO:0000256" key="9">
    <source>
        <dbReference type="ARBA" id="ARBA00023136"/>
    </source>
</evidence>